<dbReference type="EMBL" id="AP027742">
    <property type="protein sequence ID" value="BDZ77726.1"/>
    <property type="molecule type" value="Genomic_DNA"/>
</dbReference>
<organism evidence="1 2">
    <name type="scientific">Claveliimonas bilis</name>
    <dbReference type="NCBI Taxonomy" id="3028070"/>
    <lineage>
        <taxon>Bacteria</taxon>
        <taxon>Bacillati</taxon>
        <taxon>Bacillota</taxon>
        <taxon>Clostridia</taxon>
        <taxon>Lachnospirales</taxon>
        <taxon>Lachnospiraceae</taxon>
        <taxon>Claveliimonas</taxon>
    </lineage>
</organism>
<keyword evidence="2" id="KW-1185">Reference proteome</keyword>
<protein>
    <recommendedName>
        <fullName evidence="3">DUF169 domain-containing protein</fullName>
    </recommendedName>
</protein>
<evidence type="ECO:0008006" key="3">
    <source>
        <dbReference type="Google" id="ProtNLM"/>
    </source>
</evidence>
<gene>
    <name evidence="1" type="ORF">Lac1_19090</name>
</gene>
<reference evidence="2" key="1">
    <citation type="journal article" date="2023" name="Int. J. Syst. Evol. Microbiol.">
        <title>Claveliimonas bilis gen. nov., sp. nov., deoxycholic acid-producing bacteria isolated from human faeces, and reclassification of Sellimonas monacensis Zenner et al. 2021 as Claveliimonas monacensis comb. nov.</title>
        <authorList>
            <person name="Hisatomi A."/>
            <person name="Kastawa N.W.E.P.G."/>
            <person name="Song I."/>
            <person name="Ohkuma M."/>
            <person name="Fukiya S."/>
            <person name="Sakamoto M."/>
        </authorList>
    </citation>
    <scope>NUCLEOTIDE SEQUENCE [LARGE SCALE GENOMIC DNA]</scope>
    <source>
        <strain evidence="2">12BBH14</strain>
    </source>
</reference>
<sequence length="238" mass="26464">MNSKIAEAIKLTRQPVAVFTSKEIPENAMQFRKGVWGCVIAMMHAVSKGKTAAFDRETVVCAGGKAGLGIRKFELGTIEYFLSIGGKGPKKGEFYKKSPDIARNYIETMPDIETDEYVIMKPLNELKENETPEIVIFLVNADQLSGLATLANYDRETQDNVKLSFGSGCAQSVLYGLDAARNNPTACYIGLTDPSARKCIPSDLLSFTIPFHRFLEMEECVESSFFHTDTWKVIARRI</sequence>
<proteinExistence type="predicted"/>
<dbReference type="RefSeq" id="WP_316264768.1">
    <property type="nucleotide sequence ID" value="NZ_AP027742.1"/>
</dbReference>
<name>A0ABN6Z3P9_9FIRM</name>
<dbReference type="Proteomes" id="UP001305815">
    <property type="component" value="Chromosome"/>
</dbReference>
<dbReference type="Pfam" id="PF02596">
    <property type="entry name" value="DUF169"/>
    <property type="match status" value="1"/>
</dbReference>
<accession>A0ABN6Z3P9</accession>
<evidence type="ECO:0000313" key="1">
    <source>
        <dbReference type="EMBL" id="BDZ77726.1"/>
    </source>
</evidence>
<evidence type="ECO:0000313" key="2">
    <source>
        <dbReference type="Proteomes" id="UP001305815"/>
    </source>
</evidence>
<dbReference type="InterPro" id="IPR003748">
    <property type="entry name" value="DUF169"/>
</dbReference>